<proteinExistence type="inferred from homology"/>
<keyword evidence="9 12" id="KW-0275">Fatty acid biosynthesis</keyword>
<evidence type="ECO:0000256" key="10">
    <source>
        <dbReference type="PIRSR" id="PIRSR611284-1"/>
    </source>
</evidence>
<feature type="binding site" evidence="11">
    <location>
        <position position="86"/>
    </location>
    <ligand>
        <name>NADP(+)</name>
        <dbReference type="ChEBI" id="CHEBI:58349"/>
    </ligand>
</feature>
<dbReference type="SUPFAM" id="SSF51735">
    <property type="entry name" value="NAD(P)-binding Rossmann-fold domains"/>
    <property type="match status" value="1"/>
</dbReference>
<keyword evidence="6 11" id="KW-0521">NADP</keyword>
<dbReference type="GO" id="GO:0004316">
    <property type="term" value="F:3-oxoacyl-[acyl-carrier-protein] reductase (NADPH) activity"/>
    <property type="evidence" value="ECO:0007669"/>
    <property type="project" value="UniProtKB-UniRule"/>
</dbReference>
<gene>
    <name evidence="14" type="primary">fabG</name>
    <name evidence="14" type="ORF">HQ497_14035</name>
</gene>
<evidence type="ECO:0000256" key="8">
    <source>
        <dbReference type="ARBA" id="ARBA00023098"/>
    </source>
</evidence>
<dbReference type="AlphaFoldDB" id="A0A972W0S1"/>
<accession>A0A972W0S1</accession>
<dbReference type="EMBL" id="JABMOJ010000524">
    <property type="protein sequence ID" value="NQV66477.1"/>
    <property type="molecule type" value="Genomic_DNA"/>
</dbReference>
<comment type="similarity">
    <text evidence="3 12">Belongs to the short-chain dehydrogenases/reductases (SDR) family.</text>
</comment>
<dbReference type="InterPro" id="IPR011284">
    <property type="entry name" value="3oxo_ACP_reduc"/>
</dbReference>
<sequence length="244" mass="24934">MSLTGKVAIVTGASRGIGAAIAKELSLAGAFVIGTATTQAGAEHVATTLGAQGAGYVLDVSSDESVEQFFAAIKGAHEAPLVLVNNAGITRDNIALRMKVDEWDAVVNTNLSSIYRVSKAAMRAMTKARWGRIINVTSVVASIGNGGQSNYAAAKAGVEGYSRALASELGSRGITVNCVAPGFIKTDMTDALTEDQTQGLLSRVPAGRLGEAAEVAALVAFLAGETAGYITGSTIHINGGLYMN</sequence>
<dbReference type="InterPro" id="IPR057326">
    <property type="entry name" value="KR_dom"/>
</dbReference>
<feature type="domain" description="Ketoreductase" evidence="13">
    <location>
        <begin position="6"/>
        <end position="182"/>
    </location>
</feature>
<comment type="caution">
    <text evidence="14">The sequence shown here is derived from an EMBL/GenBank/DDBJ whole genome shotgun (WGS) entry which is preliminary data.</text>
</comment>
<name>A0A972W0S1_9GAMM</name>
<dbReference type="EC" id="1.1.1.100" evidence="12"/>
<comment type="pathway">
    <text evidence="2 12">Lipid metabolism; fatty acid biosynthesis.</text>
</comment>
<keyword evidence="5 12" id="KW-0276">Fatty acid metabolism</keyword>
<dbReference type="GO" id="GO:0030497">
    <property type="term" value="P:fatty acid elongation"/>
    <property type="evidence" value="ECO:0007669"/>
    <property type="project" value="UniProtKB-ARBA"/>
</dbReference>
<dbReference type="InterPro" id="IPR036291">
    <property type="entry name" value="NAD(P)-bd_dom_sf"/>
</dbReference>
<evidence type="ECO:0000256" key="3">
    <source>
        <dbReference type="ARBA" id="ARBA00006484"/>
    </source>
</evidence>
<evidence type="ECO:0000256" key="6">
    <source>
        <dbReference type="ARBA" id="ARBA00022857"/>
    </source>
</evidence>
<evidence type="ECO:0000256" key="9">
    <source>
        <dbReference type="ARBA" id="ARBA00023160"/>
    </source>
</evidence>
<keyword evidence="7 12" id="KW-0560">Oxidoreductase</keyword>
<organism evidence="14 15">
    <name type="scientific">SAR86 cluster bacterium</name>
    <dbReference type="NCBI Taxonomy" id="2030880"/>
    <lineage>
        <taxon>Bacteria</taxon>
        <taxon>Pseudomonadati</taxon>
        <taxon>Pseudomonadota</taxon>
        <taxon>Gammaproteobacteria</taxon>
        <taxon>SAR86 cluster</taxon>
    </lineage>
</organism>
<evidence type="ECO:0000313" key="15">
    <source>
        <dbReference type="Proteomes" id="UP000754644"/>
    </source>
</evidence>
<dbReference type="NCBIfam" id="TIGR01830">
    <property type="entry name" value="3oxo_ACP_reduc"/>
    <property type="match status" value="1"/>
</dbReference>
<evidence type="ECO:0000256" key="5">
    <source>
        <dbReference type="ARBA" id="ARBA00022832"/>
    </source>
</evidence>
<dbReference type="SMART" id="SM00822">
    <property type="entry name" value="PKS_KR"/>
    <property type="match status" value="1"/>
</dbReference>
<feature type="binding site" evidence="11">
    <location>
        <begin position="12"/>
        <end position="15"/>
    </location>
    <ligand>
        <name>NADP(+)</name>
        <dbReference type="ChEBI" id="CHEBI:58349"/>
    </ligand>
</feature>
<feature type="binding site" evidence="11">
    <location>
        <position position="184"/>
    </location>
    <ligand>
        <name>NADP(+)</name>
        <dbReference type="ChEBI" id="CHEBI:58349"/>
    </ligand>
</feature>
<evidence type="ECO:0000259" key="13">
    <source>
        <dbReference type="SMART" id="SM00822"/>
    </source>
</evidence>
<evidence type="ECO:0000256" key="11">
    <source>
        <dbReference type="PIRSR" id="PIRSR611284-2"/>
    </source>
</evidence>
<dbReference type="Pfam" id="PF13561">
    <property type="entry name" value="adh_short_C2"/>
    <property type="match status" value="1"/>
</dbReference>
<evidence type="ECO:0000256" key="4">
    <source>
        <dbReference type="ARBA" id="ARBA00022516"/>
    </source>
</evidence>
<keyword evidence="4 12" id="KW-0444">Lipid biosynthesis</keyword>
<dbReference type="InterPro" id="IPR020904">
    <property type="entry name" value="Sc_DH/Rdtase_CS"/>
</dbReference>
<feature type="active site" description="Proton acceptor" evidence="10">
    <location>
        <position position="151"/>
    </location>
</feature>
<dbReference type="PANTHER" id="PTHR42879">
    <property type="entry name" value="3-OXOACYL-(ACYL-CARRIER-PROTEIN) REDUCTASE"/>
    <property type="match status" value="1"/>
</dbReference>
<evidence type="ECO:0000313" key="14">
    <source>
        <dbReference type="EMBL" id="NQV66477.1"/>
    </source>
</evidence>
<dbReference type="NCBIfam" id="NF004197">
    <property type="entry name" value="PRK05653.1-1"/>
    <property type="match status" value="1"/>
</dbReference>
<comment type="catalytic activity">
    <reaction evidence="12">
        <text>a (3R)-hydroxyacyl-[ACP] + NADP(+) = a 3-oxoacyl-[ACP] + NADPH + H(+)</text>
        <dbReference type="Rhea" id="RHEA:17397"/>
        <dbReference type="Rhea" id="RHEA-COMP:9916"/>
        <dbReference type="Rhea" id="RHEA-COMP:9945"/>
        <dbReference type="ChEBI" id="CHEBI:15378"/>
        <dbReference type="ChEBI" id="CHEBI:57783"/>
        <dbReference type="ChEBI" id="CHEBI:58349"/>
        <dbReference type="ChEBI" id="CHEBI:78776"/>
        <dbReference type="ChEBI" id="CHEBI:78827"/>
        <dbReference type="EC" id="1.1.1.100"/>
    </reaction>
</comment>
<dbReference type="InterPro" id="IPR050259">
    <property type="entry name" value="SDR"/>
</dbReference>
<dbReference type="NCBIfam" id="NF009466">
    <property type="entry name" value="PRK12826.1-2"/>
    <property type="match status" value="1"/>
</dbReference>
<reference evidence="14" key="1">
    <citation type="submission" date="2020-05" db="EMBL/GenBank/DDBJ databases">
        <title>Sulfur intermediates as new biogeochemical hubs in an aquatic model microbial ecosystem.</title>
        <authorList>
            <person name="Vigneron A."/>
        </authorList>
    </citation>
    <scope>NUCLEOTIDE SEQUENCE</scope>
    <source>
        <strain evidence="14">Bin.250</strain>
    </source>
</reference>
<evidence type="ECO:0000256" key="7">
    <source>
        <dbReference type="ARBA" id="ARBA00023002"/>
    </source>
</evidence>
<dbReference type="PROSITE" id="PS00061">
    <property type="entry name" value="ADH_SHORT"/>
    <property type="match status" value="1"/>
</dbReference>
<dbReference type="PANTHER" id="PTHR42879:SF2">
    <property type="entry name" value="3-OXOACYL-[ACYL-CARRIER-PROTEIN] REDUCTASE FABG"/>
    <property type="match status" value="1"/>
</dbReference>
<dbReference type="GO" id="GO:0051287">
    <property type="term" value="F:NAD binding"/>
    <property type="evidence" value="ECO:0007669"/>
    <property type="project" value="UniProtKB-UniRule"/>
</dbReference>
<protein>
    <recommendedName>
        <fullName evidence="12">3-oxoacyl-[acyl-carrier-protein] reductase</fullName>
        <ecNumber evidence="12">1.1.1.100</ecNumber>
    </recommendedName>
</protein>
<evidence type="ECO:0000256" key="1">
    <source>
        <dbReference type="ARBA" id="ARBA00002607"/>
    </source>
</evidence>
<comment type="subunit">
    <text evidence="12">Homotetramer.</text>
</comment>
<dbReference type="Proteomes" id="UP000754644">
    <property type="component" value="Unassembled WGS sequence"/>
</dbReference>
<feature type="binding site" evidence="11">
    <location>
        <begin position="151"/>
        <end position="155"/>
    </location>
    <ligand>
        <name>NADP(+)</name>
        <dbReference type="ChEBI" id="CHEBI:58349"/>
    </ligand>
</feature>
<comment type="function">
    <text evidence="1 12">Catalyzes the NADPH-dependent reduction of beta-ketoacyl-ACP substrates to beta-hydroxyacyl-ACP products, the first reductive step in the elongation cycle of fatty acid biosynthesis.</text>
</comment>
<dbReference type="PRINTS" id="PR00080">
    <property type="entry name" value="SDRFAMILY"/>
</dbReference>
<dbReference type="PRINTS" id="PR00081">
    <property type="entry name" value="GDHRDH"/>
</dbReference>
<dbReference type="FunFam" id="3.40.50.720:FF:000037">
    <property type="entry name" value="3-oxoacyl-[acyl-carrier-protein] reductase FabG"/>
    <property type="match status" value="1"/>
</dbReference>
<dbReference type="InterPro" id="IPR002347">
    <property type="entry name" value="SDR_fam"/>
</dbReference>
<evidence type="ECO:0000256" key="2">
    <source>
        <dbReference type="ARBA" id="ARBA00005194"/>
    </source>
</evidence>
<feature type="binding site" evidence="11">
    <location>
        <position position="37"/>
    </location>
    <ligand>
        <name>NADP(+)</name>
        <dbReference type="ChEBI" id="CHEBI:58349"/>
    </ligand>
</feature>
<dbReference type="Gene3D" id="3.40.50.720">
    <property type="entry name" value="NAD(P)-binding Rossmann-like Domain"/>
    <property type="match status" value="1"/>
</dbReference>
<keyword evidence="8 12" id="KW-0443">Lipid metabolism</keyword>
<evidence type="ECO:0000256" key="12">
    <source>
        <dbReference type="RuleBase" id="RU366074"/>
    </source>
</evidence>